<dbReference type="SUPFAM" id="SSF51621">
    <property type="entry name" value="Phosphoenolpyruvate/pyruvate domain"/>
    <property type="match status" value="1"/>
</dbReference>
<accession>A0ABV3SG27</accession>
<dbReference type="GO" id="GO:0016829">
    <property type="term" value="F:lyase activity"/>
    <property type="evidence" value="ECO:0007669"/>
    <property type="project" value="UniProtKB-KW"/>
</dbReference>
<feature type="domain" description="HpcH/HpaI aldolase/citrate lyase" evidence="5">
    <location>
        <begin position="9"/>
        <end position="227"/>
    </location>
</feature>
<comment type="cofactor">
    <cofactor evidence="1">
        <name>Mg(2+)</name>
        <dbReference type="ChEBI" id="CHEBI:18420"/>
    </cofactor>
</comment>
<evidence type="ECO:0000313" key="7">
    <source>
        <dbReference type="Proteomes" id="UP001556692"/>
    </source>
</evidence>
<dbReference type="PANTHER" id="PTHR32308">
    <property type="entry name" value="LYASE BETA SUBUNIT, PUTATIVE (AFU_ORTHOLOGUE AFUA_4G13030)-RELATED"/>
    <property type="match status" value="1"/>
</dbReference>
<dbReference type="InterPro" id="IPR005000">
    <property type="entry name" value="Aldolase/citrate-lyase_domain"/>
</dbReference>
<evidence type="ECO:0000256" key="4">
    <source>
        <dbReference type="ARBA" id="ARBA00022842"/>
    </source>
</evidence>
<dbReference type="InterPro" id="IPR011206">
    <property type="entry name" value="Citrate_lyase_beta/mcl1/mcl2"/>
</dbReference>
<sequence length="293" mass="31259">MQTGYRPRRSVLYVPASNEKALAKAASLACDAVVVDLEDAVAPDAKGEARARLEGFFSSRKAGGPELVVRINALASEWGAADLEAACACRPAAILLPKVDGPRDLLDANDRLDAMDASPDMSLWAMVETPRGMLNLGAIAGLGRDRGARLACLVAGTNDLVKETGVRATPDRRFLVPWLMQIVLAARAGGLDALDGVSNDFRNLEAFAQECDQGRAMGFDGKTLIHPAQIDPADRAFSPSQAELSDARRIADAFEEPENAGKGVISIDGRMVERLHLEQARRLLAKAATQRGS</sequence>
<keyword evidence="3" id="KW-0479">Metal-binding</keyword>
<keyword evidence="6" id="KW-0456">Lyase</keyword>
<dbReference type="PIRSF" id="PIRSF015582">
    <property type="entry name" value="Cit_lyase_B"/>
    <property type="match status" value="1"/>
</dbReference>
<evidence type="ECO:0000256" key="2">
    <source>
        <dbReference type="ARBA" id="ARBA00005568"/>
    </source>
</evidence>
<evidence type="ECO:0000313" key="6">
    <source>
        <dbReference type="EMBL" id="MEX0405708.1"/>
    </source>
</evidence>
<name>A0ABV3SG27_9HYPH</name>
<dbReference type="RefSeq" id="WP_367953593.1">
    <property type="nucleotide sequence ID" value="NZ_JBDPGJ010000002.1"/>
</dbReference>
<dbReference type="PANTHER" id="PTHR32308:SF10">
    <property type="entry name" value="CITRATE LYASE SUBUNIT BETA"/>
    <property type="match status" value="1"/>
</dbReference>
<evidence type="ECO:0000256" key="1">
    <source>
        <dbReference type="ARBA" id="ARBA00001946"/>
    </source>
</evidence>
<organism evidence="6 7">
    <name type="scientific">Aquibium pacificus</name>
    <dbReference type="NCBI Taxonomy" id="3153579"/>
    <lineage>
        <taxon>Bacteria</taxon>
        <taxon>Pseudomonadati</taxon>
        <taxon>Pseudomonadota</taxon>
        <taxon>Alphaproteobacteria</taxon>
        <taxon>Hyphomicrobiales</taxon>
        <taxon>Phyllobacteriaceae</taxon>
        <taxon>Aquibium</taxon>
    </lineage>
</organism>
<dbReference type="Gene3D" id="3.20.20.60">
    <property type="entry name" value="Phosphoenolpyruvate-binding domains"/>
    <property type="match status" value="1"/>
</dbReference>
<dbReference type="InterPro" id="IPR015813">
    <property type="entry name" value="Pyrv/PenolPyrv_kinase-like_dom"/>
</dbReference>
<evidence type="ECO:0000259" key="5">
    <source>
        <dbReference type="Pfam" id="PF03328"/>
    </source>
</evidence>
<comment type="similarity">
    <text evidence="2">Belongs to the HpcH/HpaI aldolase family.</text>
</comment>
<comment type="caution">
    <text evidence="6">The sequence shown here is derived from an EMBL/GenBank/DDBJ whole genome shotgun (WGS) entry which is preliminary data.</text>
</comment>
<dbReference type="Proteomes" id="UP001556692">
    <property type="component" value="Unassembled WGS sequence"/>
</dbReference>
<keyword evidence="7" id="KW-1185">Reference proteome</keyword>
<keyword evidence="4" id="KW-0460">Magnesium</keyword>
<dbReference type="Pfam" id="PF03328">
    <property type="entry name" value="HpcH_HpaI"/>
    <property type="match status" value="1"/>
</dbReference>
<gene>
    <name evidence="6" type="ORF">ABGN05_08550</name>
</gene>
<dbReference type="EMBL" id="JBDPGJ010000002">
    <property type="protein sequence ID" value="MEX0405708.1"/>
    <property type="molecule type" value="Genomic_DNA"/>
</dbReference>
<protein>
    <submittedName>
        <fullName evidence="6">CoA ester lyase</fullName>
    </submittedName>
</protein>
<dbReference type="InterPro" id="IPR040442">
    <property type="entry name" value="Pyrv_kinase-like_dom_sf"/>
</dbReference>
<reference evidence="6 7" key="1">
    <citation type="submission" date="2024-05" db="EMBL/GenBank/DDBJ databases">
        <authorList>
            <person name="Jiang F."/>
        </authorList>
    </citation>
    <scope>NUCLEOTIDE SEQUENCE [LARGE SCALE GENOMIC DNA]</scope>
    <source>
        <strain evidence="6 7">LZ166</strain>
    </source>
</reference>
<proteinExistence type="inferred from homology"/>
<evidence type="ECO:0000256" key="3">
    <source>
        <dbReference type="ARBA" id="ARBA00022723"/>
    </source>
</evidence>